<dbReference type="Proteomes" id="UP001219568">
    <property type="component" value="Unassembled WGS sequence"/>
</dbReference>
<evidence type="ECO:0000313" key="2">
    <source>
        <dbReference type="EMBL" id="KAJ6029830.1"/>
    </source>
</evidence>
<keyword evidence="3" id="KW-1185">Reference proteome</keyword>
<comment type="caution">
    <text evidence="2">The sequence shown here is derived from an EMBL/GenBank/DDBJ whole genome shotgun (WGS) entry which is preliminary data.</text>
</comment>
<protein>
    <submittedName>
        <fullName evidence="2">Uncharacterized protein</fullName>
    </submittedName>
</protein>
<feature type="transmembrane region" description="Helical" evidence="1">
    <location>
        <begin position="26"/>
        <end position="46"/>
    </location>
</feature>
<name>A0AAD6N4V9_PENCN</name>
<gene>
    <name evidence="2" type="ORF">N7460_010096</name>
</gene>
<evidence type="ECO:0000313" key="3">
    <source>
        <dbReference type="Proteomes" id="UP001219568"/>
    </source>
</evidence>
<keyword evidence="1" id="KW-0812">Transmembrane</keyword>
<reference evidence="2" key="1">
    <citation type="journal article" date="2023" name="IMA Fungus">
        <title>Comparative genomic study of the Penicillium genus elucidates a diverse pangenome and 15 lateral gene transfer events.</title>
        <authorList>
            <person name="Petersen C."/>
            <person name="Sorensen T."/>
            <person name="Nielsen M.R."/>
            <person name="Sondergaard T.E."/>
            <person name="Sorensen J.L."/>
            <person name="Fitzpatrick D.A."/>
            <person name="Frisvad J.C."/>
            <person name="Nielsen K.L."/>
        </authorList>
    </citation>
    <scope>NUCLEOTIDE SEQUENCE</scope>
    <source>
        <strain evidence="2">IBT 15450</strain>
    </source>
</reference>
<accession>A0AAD6N4V9</accession>
<keyword evidence="1" id="KW-1133">Transmembrane helix</keyword>
<proteinExistence type="predicted"/>
<evidence type="ECO:0000256" key="1">
    <source>
        <dbReference type="SAM" id="Phobius"/>
    </source>
</evidence>
<sequence length="68" mass="7188">MSVSWLPGTPQLIKSYFIDGGGNSKWARFYVADIVLALIAGLMRGLGIPGSHLLSLGLSDGVVSGDRR</sequence>
<reference evidence="2" key="2">
    <citation type="submission" date="2023-01" db="EMBL/GenBank/DDBJ databases">
        <authorList>
            <person name="Petersen C."/>
        </authorList>
    </citation>
    <scope>NUCLEOTIDE SEQUENCE</scope>
    <source>
        <strain evidence="2">IBT 15450</strain>
    </source>
</reference>
<organism evidence="2 3">
    <name type="scientific">Penicillium canescens</name>
    <dbReference type="NCBI Taxonomy" id="5083"/>
    <lineage>
        <taxon>Eukaryota</taxon>
        <taxon>Fungi</taxon>
        <taxon>Dikarya</taxon>
        <taxon>Ascomycota</taxon>
        <taxon>Pezizomycotina</taxon>
        <taxon>Eurotiomycetes</taxon>
        <taxon>Eurotiomycetidae</taxon>
        <taxon>Eurotiales</taxon>
        <taxon>Aspergillaceae</taxon>
        <taxon>Penicillium</taxon>
    </lineage>
</organism>
<dbReference type="AlphaFoldDB" id="A0AAD6N4V9"/>
<keyword evidence="1" id="KW-0472">Membrane</keyword>
<dbReference type="EMBL" id="JAQJZL010000014">
    <property type="protein sequence ID" value="KAJ6029830.1"/>
    <property type="molecule type" value="Genomic_DNA"/>
</dbReference>